<organism evidence="3 4">
    <name type="scientific">Novipirellula artificiosorum</name>
    <dbReference type="NCBI Taxonomy" id="2528016"/>
    <lineage>
        <taxon>Bacteria</taxon>
        <taxon>Pseudomonadati</taxon>
        <taxon>Planctomycetota</taxon>
        <taxon>Planctomycetia</taxon>
        <taxon>Pirellulales</taxon>
        <taxon>Pirellulaceae</taxon>
        <taxon>Novipirellula</taxon>
    </lineage>
</organism>
<evidence type="ECO:0000259" key="2">
    <source>
        <dbReference type="PROSITE" id="PS50975"/>
    </source>
</evidence>
<reference evidence="3 4" key="1">
    <citation type="submission" date="2019-02" db="EMBL/GenBank/DDBJ databases">
        <title>Deep-cultivation of Planctomycetes and their phenomic and genomic characterization uncovers novel biology.</title>
        <authorList>
            <person name="Wiegand S."/>
            <person name="Jogler M."/>
            <person name="Boedeker C."/>
            <person name="Pinto D."/>
            <person name="Vollmers J."/>
            <person name="Rivas-Marin E."/>
            <person name="Kohn T."/>
            <person name="Peeters S.H."/>
            <person name="Heuer A."/>
            <person name="Rast P."/>
            <person name="Oberbeckmann S."/>
            <person name="Bunk B."/>
            <person name="Jeske O."/>
            <person name="Meyerdierks A."/>
            <person name="Storesund J.E."/>
            <person name="Kallscheuer N."/>
            <person name="Luecker S."/>
            <person name="Lage O.M."/>
            <person name="Pohl T."/>
            <person name="Merkel B.J."/>
            <person name="Hornburger P."/>
            <person name="Mueller R.-W."/>
            <person name="Bruemmer F."/>
            <person name="Labrenz M."/>
            <person name="Spormann A.M."/>
            <person name="Op Den Camp H."/>
            <person name="Overmann J."/>
            <person name="Amann R."/>
            <person name="Jetten M.S.M."/>
            <person name="Mascher T."/>
            <person name="Medema M.H."/>
            <person name="Devos D.P."/>
            <person name="Kaster A.-K."/>
            <person name="Ovreas L."/>
            <person name="Rohde M."/>
            <person name="Galperin M.Y."/>
            <person name="Jogler C."/>
        </authorList>
    </citation>
    <scope>NUCLEOTIDE SEQUENCE [LARGE SCALE GENOMIC DNA]</scope>
    <source>
        <strain evidence="3 4">Poly41</strain>
    </source>
</reference>
<dbReference type="PROSITE" id="PS50975">
    <property type="entry name" value="ATP_GRASP"/>
    <property type="match status" value="1"/>
</dbReference>
<comment type="caution">
    <text evidence="3">The sequence shown here is derived from an EMBL/GenBank/DDBJ whole genome shotgun (WGS) entry which is preliminary data.</text>
</comment>
<dbReference type="GO" id="GO:0005524">
    <property type="term" value="F:ATP binding"/>
    <property type="evidence" value="ECO:0007669"/>
    <property type="project" value="UniProtKB-UniRule"/>
</dbReference>
<protein>
    <submittedName>
        <fullName evidence="3">ATP-grasp domain protein</fullName>
    </submittedName>
</protein>
<dbReference type="InterPro" id="IPR011761">
    <property type="entry name" value="ATP-grasp"/>
</dbReference>
<dbReference type="EMBL" id="SJPV01000003">
    <property type="protein sequence ID" value="TWU39260.1"/>
    <property type="molecule type" value="Genomic_DNA"/>
</dbReference>
<feature type="domain" description="ATP-grasp" evidence="2">
    <location>
        <begin position="53"/>
        <end position="260"/>
    </location>
</feature>
<dbReference type="RefSeq" id="WP_146525981.1">
    <property type="nucleotide sequence ID" value="NZ_SJPV01000003.1"/>
</dbReference>
<gene>
    <name evidence="3" type="ORF">Poly41_20820</name>
</gene>
<sequence>MTPATIILIGASVRAAAQSAVRAGIRVIGVDFFGDIDCRDCCERFILVRPDETDAQLNLRLPSLPRLSVGGRNHAAASPDLAQPALLESVARDSGTCFAGAYQSPRNDLDPNVRWLWKNRIGSGGLGVSFSREGQVEGYWQPWIAGRRFGVSFLSDRRDTVMLGVCRSLHTRKGSQPFVYSGSFGPLRLTRPFHCQLQSLGDTIVRQTGVVGLFGIDLVMDSAGRIWLLEINPRWTASSELIEADLIRRGMLKQNESLIGSVAKLLFGCEFERVTSPTPAELRSRLSRKTDRSQALLKRVVFAKHAGLFHRDVADRWLTPAITLSDIPMPGTQVAAGMPIATLRMPWESSAATRGAIRIVTQSLE</sequence>
<dbReference type="Pfam" id="PF02655">
    <property type="entry name" value="ATP-grasp_3"/>
    <property type="match status" value="1"/>
</dbReference>
<evidence type="ECO:0000313" key="3">
    <source>
        <dbReference type="EMBL" id="TWU39260.1"/>
    </source>
</evidence>
<dbReference type="Gene3D" id="3.30.470.20">
    <property type="entry name" value="ATP-grasp fold, B domain"/>
    <property type="match status" value="1"/>
</dbReference>
<dbReference type="OrthoDB" id="1804072at2"/>
<dbReference type="InterPro" id="IPR003806">
    <property type="entry name" value="ATP-grasp_PylC-type"/>
</dbReference>
<evidence type="ECO:0000256" key="1">
    <source>
        <dbReference type="PROSITE-ProRule" id="PRU00409"/>
    </source>
</evidence>
<dbReference type="AlphaFoldDB" id="A0A5C6DQY9"/>
<name>A0A5C6DQY9_9BACT</name>
<dbReference type="Proteomes" id="UP000319143">
    <property type="component" value="Unassembled WGS sequence"/>
</dbReference>
<keyword evidence="1" id="KW-0067">ATP-binding</keyword>
<evidence type="ECO:0000313" key="4">
    <source>
        <dbReference type="Proteomes" id="UP000319143"/>
    </source>
</evidence>
<dbReference type="SUPFAM" id="SSF56059">
    <property type="entry name" value="Glutathione synthetase ATP-binding domain-like"/>
    <property type="match status" value="1"/>
</dbReference>
<keyword evidence="1" id="KW-0547">Nucleotide-binding</keyword>
<proteinExistence type="predicted"/>
<keyword evidence="4" id="KW-1185">Reference proteome</keyword>
<accession>A0A5C6DQY9</accession>
<dbReference type="GO" id="GO:0046872">
    <property type="term" value="F:metal ion binding"/>
    <property type="evidence" value="ECO:0007669"/>
    <property type="project" value="InterPro"/>
</dbReference>